<accession>A0ABT9BTP1</accession>
<dbReference type="EMBL" id="JAUQOP010000002">
    <property type="protein sequence ID" value="MDO7895556.1"/>
    <property type="molecule type" value="Genomic_DNA"/>
</dbReference>
<organism evidence="1 2">
    <name type="scientific">Pseudomonas citrulli</name>
    <dbReference type="NCBI Taxonomy" id="3064347"/>
    <lineage>
        <taxon>Bacteria</taxon>
        <taxon>Pseudomonadati</taxon>
        <taxon>Pseudomonadota</taxon>
        <taxon>Gammaproteobacteria</taxon>
        <taxon>Pseudomonadales</taxon>
        <taxon>Pseudomonadaceae</taxon>
        <taxon>Pseudomonas</taxon>
    </lineage>
</organism>
<protein>
    <submittedName>
        <fullName evidence="1">Uncharacterized protein</fullName>
    </submittedName>
</protein>
<name>A0ABT9BTP1_9PSED</name>
<keyword evidence="2" id="KW-1185">Reference proteome</keyword>
<sequence length="370" mass="40274">MNKYIDLEERNRIADDFHRRQGPLLPATIDEAVDGKISYADLEKGLTVRFPFVEGMRVGAPYYLSLGSGGISFALFGQIQEENQDTVVLVPAEKAMTFQGLEISLGYRYFEFEESAAPSTHYSVEGRIYKPIVDEAVDGVIPLEVLSQGVNLRIRSASSLSPGALVSVYWWGTHADGCFVKHLTVGPEPAEDLLVPVEPACLMPHKGGHVRVIYTVLSATGTETSLLLDLAVANDLAAPWAVYAVSGDNREAASVLPITEDGGVPMLFSTRGMVAGDVAILMFYGGQPYTEYMLRHLVKASDIEAGHLTFVAPRPLLELDLPAWVWSLVHRPDGGVVGGPDYLLTLFAPNKESHNPMLKHPSTTLVHPSC</sequence>
<dbReference type="RefSeq" id="WP_304551422.1">
    <property type="nucleotide sequence ID" value="NZ_JAUQOP010000002.1"/>
</dbReference>
<comment type="caution">
    <text evidence="1">The sequence shown here is derived from an EMBL/GenBank/DDBJ whole genome shotgun (WGS) entry which is preliminary data.</text>
</comment>
<evidence type="ECO:0000313" key="2">
    <source>
        <dbReference type="Proteomes" id="UP001228019"/>
    </source>
</evidence>
<evidence type="ECO:0000313" key="1">
    <source>
        <dbReference type="EMBL" id="MDO7895556.1"/>
    </source>
</evidence>
<dbReference type="Proteomes" id="UP001228019">
    <property type="component" value="Unassembled WGS sequence"/>
</dbReference>
<proteinExistence type="predicted"/>
<reference evidence="1 2" key="1">
    <citation type="submission" date="2023-07" db="EMBL/GenBank/DDBJ databases">
        <title>Identification of four novel Pseudomonas species associated with bacterial leaf spot of cucurbits.</title>
        <authorList>
            <person name="Fullem K.R."/>
        </authorList>
    </citation>
    <scope>NUCLEOTIDE SEQUENCE [LARGE SCALE GENOMIC DNA]</scope>
    <source>
        <strain evidence="1 2">K18</strain>
    </source>
</reference>
<gene>
    <name evidence="1" type="ORF">Q6A48_01500</name>
</gene>